<dbReference type="Proteomes" id="UP000075787">
    <property type="component" value="Unassembled WGS sequence"/>
</dbReference>
<dbReference type="PANTHER" id="PTHR21015">
    <property type="entry name" value="UDP-N-ACETYLGLUCOSAMINE--N-ACETYLMURAMYL-(PENTAPEPTIDE) PYROPHOSPHORYL-UNDECAPRENOL N-ACETYLGLUCOSAMINE TRANSFERASE 1"/>
    <property type="match status" value="1"/>
</dbReference>
<dbReference type="GO" id="GO:0016758">
    <property type="term" value="F:hexosyltransferase activity"/>
    <property type="evidence" value="ECO:0007669"/>
    <property type="project" value="InterPro"/>
</dbReference>
<proteinExistence type="predicted"/>
<feature type="compositionally biased region" description="Acidic residues" evidence="1">
    <location>
        <begin position="420"/>
        <end position="431"/>
    </location>
</feature>
<evidence type="ECO:0000259" key="2">
    <source>
        <dbReference type="Pfam" id="PF04101"/>
    </source>
</evidence>
<organism evidence="3 4">
    <name type="scientific">Tistrella mobilis</name>
    <dbReference type="NCBI Taxonomy" id="171437"/>
    <lineage>
        <taxon>Bacteria</taxon>
        <taxon>Pseudomonadati</taxon>
        <taxon>Pseudomonadota</taxon>
        <taxon>Alphaproteobacteria</taxon>
        <taxon>Geminicoccales</taxon>
        <taxon>Geminicoccaceae</taxon>
        <taxon>Tistrella</taxon>
    </lineage>
</organism>
<dbReference type="Gene3D" id="3.40.50.2000">
    <property type="entry name" value="Glycogen Phosphorylase B"/>
    <property type="match status" value="1"/>
</dbReference>
<dbReference type="PIRSF" id="PIRSF017085">
    <property type="entry name" value="Glycosyltransf_RedA_prd"/>
    <property type="match status" value="1"/>
</dbReference>
<comment type="caution">
    <text evidence="3">The sequence shown here is derived from an EMBL/GenBank/DDBJ whole genome shotgun (WGS) entry which is preliminary data.</text>
</comment>
<dbReference type="Pfam" id="PF04101">
    <property type="entry name" value="Glyco_tran_28_C"/>
    <property type="match status" value="1"/>
</dbReference>
<dbReference type="InterPro" id="IPR016683">
    <property type="entry name" value="Glyco_trans_28_RedA_prd"/>
</dbReference>
<protein>
    <recommendedName>
        <fullName evidence="2">Glycosyl transferase family 28 C-terminal domain-containing protein</fullName>
    </recommendedName>
</protein>
<gene>
    <name evidence="3" type="ORF">AUP44_01830</name>
</gene>
<dbReference type="InterPro" id="IPR007235">
    <property type="entry name" value="Glyco_trans_28_C"/>
</dbReference>
<dbReference type="RefSeq" id="WP_062761065.1">
    <property type="nucleotide sequence ID" value="NZ_CP121045.1"/>
</dbReference>
<dbReference type="EMBL" id="LPZR01000002">
    <property type="protein sequence ID" value="KYO57821.1"/>
    <property type="molecule type" value="Genomic_DNA"/>
</dbReference>
<dbReference type="SUPFAM" id="SSF53756">
    <property type="entry name" value="UDP-Glycosyltransferase/glycogen phosphorylase"/>
    <property type="match status" value="1"/>
</dbReference>
<evidence type="ECO:0000313" key="4">
    <source>
        <dbReference type="Proteomes" id="UP000075787"/>
    </source>
</evidence>
<evidence type="ECO:0000256" key="1">
    <source>
        <dbReference type="SAM" id="MobiDB-lite"/>
    </source>
</evidence>
<dbReference type="AlphaFoldDB" id="A0A162M1V4"/>
<dbReference type="GeneID" id="97241543"/>
<reference evidence="3 4" key="1">
    <citation type="submission" date="2015-12" db="EMBL/GenBank/DDBJ databases">
        <title>Genome sequence of Tistrella mobilis MCCC 1A02139.</title>
        <authorList>
            <person name="Lu L."/>
            <person name="Lai Q."/>
            <person name="Shao Z."/>
            <person name="Qian P."/>
        </authorList>
    </citation>
    <scope>NUCLEOTIDE SEQUENCE [LARGE SCALE GENOMIC DNA]</scope>
    <source>
        <strain evidence="3 4">MCCC 1A02139</strain>
    </source>
</reference>
<evidence type="ECO:0000313" key="3">
    <source>
        <dbReference type="EMBL" id="KYO57821.1"/>
    </source>
</evidence>
<feature type="domain" description="Glycosyl transferase family 28 C-terminal" evidence="2">
    <location>
        <begin position="222"/>
        <end position="345"/>
    </location>
</feature>
<name>A0A162M1V4_9PROT</name>
<dbReference type="OrthoDB" id="9802126at2"/>
<sequence length="440" mass="48579">MNGARVLIYSHDSFGLGHLRRCREIAHGLVGTFPDMSVLILSGSPIIGSFDFRTRTDFVRVPGVIKLRNGDYTSLKLKMDVDHILKLRGAIIERTAEVFEPDVFIVDKEPLGLRGEVARTLKRLKRRGTRLVLGLRDVMDEPAQLAPEWKRKRVLPALRDLYDDIWVYGLPEIHDPLEGIDLPADVRAKMTFTGYLRREAVRGAASERIQSLIAGDPYILVTTGGGGDGEELIDWVLKAYEQHGHSLPHRAVLVLGPFMNREARDRLRARAQKLDKIEALTFDANIETLMAGALGVVAMGGYNTFCEILSLDKPAVIVPRTEPRLEQFIRADRAEKLGLTRMLLDPGPDRSAAAMAEALQGLERQPHPSSVMPAGMLDGLDAVADLVGAELDRRGRPQARIRQVSGSGTGLLQAPQAEAAPDEETWSDEADFGARRRAAP</sequence>
<accession>A0A162M1V4</accession>
<dbReference type="PANTHER" id="PTHR21015:SF28">
    <property type="entry name" value="SLL1722 PROTEIN"/>
    <property type="match status" value="1"/>
</dbReference>
<feature type="region of interest" description="Disordered" evidence="1">
    <location>
        <begin position="394"/>
        <end position="440"/>
    </location>
</feature>